<keyword evidence="1" id="KW-0472">Membrane</keyword>
<gene>
    <name evidence="2" type="ORF">IAB03_02715</name>
</gene>
<evidence type="ECO:0000256" key="1">
    <source>
        <dbReference type="SAM" id="Phobius"/>
    </source>
</evidence>
<name>A0A9D1M6A6_9BACT</name>
<feature type="transmembrane region" description="Helical" evidence="1">
    <location>
        <begin position="215"/>
        <end position="235"/>
    </location>
</feature>
<reference evidence="2" key="2">
    <citation type="journal article" date="2021" name="PeerJ">
        <title>Extensive microbial diversity within the chicken gut microbiome revealed by metagenomics and culture.</title>
        <authorList>
            <person name="Gilroy R."/>
            <person name="Ravi A."/>
            <person name="Getino M."/>
            <person name="Pursley I."/>
            <person name="Horton D.L."/>
            <person name="Alikhan N.F."/>
            <person name="Baker D."/>
            <person name="Gharbi K."/>
            <person name="Hall N."/>
            <person name="Watson M."/>
            <person name="Adriaenssens E.M."/>
            <person name="Foster-Nyarko E."/>
            <person name="Jarju S."/>
            <person name="Secka A."/>
            <person name="Antonio M."/>
            <person name="Oren A."/>
            <person name="Chaudhuri R.R."/>
            <person name="La Ragione R."/>
            <person name="Hildebrand F."/>
            <person name="Pallen M.J."/>
        </authorList>
    </citation>
    <scope>NUCLEOTIDE SEQUENCE</scope>
    <source>
        <strain evidence="2">CHK158-818</strain>
    </source>
</reference>
<feature type="transmembrane region" description="Helical" evidence="1">
    <location>
        <begin position="175"/>
        <end position="195"/>
    </location>
</feature>
<sequence length="569" mass="66175">MEEKNKITAFKHKIEKIISRFTEILQESPVEVLISLITFIYAVGIYENIITENIRYGFLMPLFFIFSFIVNRIFVATKHRLIYYLSFLPFFLFWKIDVSMWVVSIGYVVALVIAVLAILSFKQKRDNKKFVINAIQYASEAISSLFLMMTAYALIASIYFSIDYIFNIAESHEDFWAYTSFSIFIIGLPLTFLMLHQDNEESLEIEDSGLFNILFNYLVSPALLIYTSILYLYFVKILVLWSLPKGGIAYMVFAFIIVAVIAKACQPLLKKQSYNWFYNRFSFISLPALLMFWIGVGYRIKQYGLTEDRVFLLVCGFIMTACIGMFFTKRLGHYLYVTWIAIFLLACFTYIPGITAKDLGIYSQKSRLNKAIKELNLGWVDGKLADTGEMKKEASMADTYKMLYDSYRYLRNEYDNDYMQSQYGYKDEDILVSEIFPPELQSYIYDDIIVSSYETISYPEESIDISGFNLLYDSNPTFSGSRDSIYISTSKTEFNESLEQLTARQLEKIGYSQTTDPVSLKSIQEKAKEFLTIEMESSTIIFKNVNLYKENNIWEIDYINPSDIIILEK</sequence>
<feature type="transmembrane region" description="Helical" evidence="1">
    <location>
        <begin position="247"/>
        <end position="265"/>
    </location>
</feature>
<comment type="caution">
    <text evidence="2">The sequence shown here is derived from an EMBL/GenBank/DDBJ whole genome shotgun (WGS) entry which is preliminary data.</text>
</comment>
<evidence type="ECO:0000313" key="2">
    <source>
        <dbReference type="EMBL" id="HIU54703.1"/>
    </source>
</evidence>
<feature type="transmembrane region" description="Helical" evidence="1">
    <location>
        <begin position="102"/>
        <end position="121"/>
    </location>
</feature>
<keyword evidence="1" id="KW-1133">Transmembrane helix</keyword>
<keyword evidence="1" id="KW-0812">Transmembrane</keyword>
<dbReference type="AlphaFoldDB" id="A0A9D1M6A6"/>
<feature type="transmembrane region" description="Helical" evidence="1">
    <location>
        <begin position="277"/>
        <end position="298"/>
    </location>
</feature>
<accession>A0A9D1M6A6</accession>
<dbReference type="InterPro" id="IPR025291">
    <property type="entry name" value="DUF4153"/>
</dbReference>
<dbReference type="Proteomes" id="UP000824112">
    <property type="component" value="Unassembled WGS sequence"/>
</dbReference>
<dbReference type="Pfam" id="PF13687">
    <property type="entry name" value="DUF4153"/>
    <property type="match status" value="1"/>
</dbReference>
<feature type="transmembrane region" description="Helical" evidence="1">
    <location>
        <begin position="334"/>
        <end position="353"/>
    </location>
</feature>
<protein>
    <submittedName>
        <fullName evidence="2">DUF4153 domain-containing protein</fullName>
    </submittedName>
</protein>
<feature type="transmembrane region" description="Helical" evidence="1">
    <location>
        <begin position="56"/>
        <end position="74"/>
    </location>
</feature>
<reference evidence="2" key="1">
    <citation type="submission" date="2020-10" db="EMBL/GenBank/DDBJ databases">
        <authorList>
            <person name="Gilroy R."/>
        </authorList>
    </citation>
    <scope>NUCLEOTIDE SEQUENCE</scope>
    <source>
        <strain evidence="2">CHK158-818</strain>
    </source>
</reference>
<evidence type="ECO:0000313" key="3">
    <source>
        <dbReference type="Proteomes" id="UP000824112"/>
    </source>
</evidence>
<dbReference type="EMBL" id="DVNA01000060">
    <property type="protein sequence ID" value="HIU54703.1"/>
    <property type="molecule type" value="Genomic_DNA"/>
</dbReference>
<feature type="transmembrane region" description="Helical" evidence="1">
    <location>
        <begin position="310"/>
        <end position="327"/>
    </location>
</feature>
<proteinExistence type="predicted"/>
<feature type="transmembrane region" description="Helical" evidence="1">
    <location>
        <begin position="142"/>
        <end position="169"/>
    </location>
</feature>
<organism evidence="2 3">
    <name type="scientific">Candidatus Gallibacteroides avistercoris</name>
    <dbReference type="NCBI Taxonomy" id="2840833"/>
    <lineage>
        <taxon>Bacteria</taxon>
        <taxon>Pseudomonadati</taxon>
        <taxon>Bacteroidota</taxon>
        <taxon>Bacteroidia</taxon>
        <taxon>Bacteroidales</taxon>
        <taxon>Bacteroidaceae</taxon>
        <taxon>Bacteroidaceae incertae sedis</taxon>
        <taxon>Candidatus Gallibacteroides</taxon>
    </lineage>
</organism>